<dbReference type="RefSeq" id="WP_338170732.1">
    <property type="nucleotide sequence ID" value="NZ_JAKUUN010000011.1"/>
</dbReference>
<organism evidence="2 3">
    <name type="scientific">Candidatus Thalassarchaeum betae</name>
    <dbReference type="NCBI Taxonomy" id="2599289"/>
    <lineage>
        <taxon>Archaea</taxon>
        <taxon>Methanobacteriati</taxon>
        <taxon>Thermoplasmatota</taxon>
        <taxon>Candidatus Poseidoniia</taxon>
        <taxon>Candidatus Poseidoniales</taxon>
        <taxon>Candidatus Thalassarchaeaceae</taxon>
        <taxon>Candidatus Thalassarchaeum</taxon>
    </lineage>
</organism>
<keyword evidence="1" id="KW-0812">Transmembrane</keyword>
<evidence type="ECO:0000313" key="2">
    <source>
        <dbReference type="EMBL" id="PXF22143.1"/>
    </source>
</evidence>
<evidence type="ECO:0000256" key="1">
    <source>
        <dbReference type="SAM" id="Phobius"/>
    </source>
</evidence>
<dbReference type="Proteomes" id="UP000248161">
    <property type="component" value="Unassembled WGS sequence"/>
</dbReference>
<feature type="transmembrane region" description="Helical" evidence="1">
    <location>
        <begin position="73"/>
        <end position="94"/>
    </location>
</feature>
<reference evidence="2 3" key="1">
    <citation type="journal article" date="2015" name="Nat. Commun.">
        <title>Genomic and transcriptomic evidence for scavenging of diverse organic compounds by widespread deep-sea archaea.</title>
        <authorList>
            <person name="Li M."/>
            <person name="Baker B.J."/>
            <person name="Anantharaman K."/>
            <person name="Jain S."/>
            <person name="Breier J.A."/>
            <person name="Dick G.J."/>
        </authorList>
    </citation>
    <scope>NUCLEOTIDE SEQUENCE [LARGE SCALE GENOMIC DNA]</scope>
    <source>
        <strain evidence="2">Cayman_51_deep</strain>
    </source>
</reference>
<accession>A0A2V3HSQ3</accession>
<dbReference type="EMBL" id="PSPG01000003">
    <property type="protein sequence ID" value="PXF22143.1"/>
    <property type="molecule type" value="Genomic_DNA"/>
</dbReference>
<gene>
    <name evidence="2" type="ORF">CXX69_01770</name>
</gene>
<evidence type="ECO:0000313" key="3">
    <source>
        <dbReference type="Proteomes" id="UP000248161"/>
    </source>
</evidence>
<sequence length="132" mass="14592">MGFIGRKLFSSVFRFTTSNISKIINLVFGAFGKMPVRVGLAIVGSILLTIAFATGFVWAWIASFEQEDLTNAVQNSLTVILIIVLIWVSIATFIPSLERQPEIVHVTESQDVHIVEIEPRGAADEDETELVE</sequence>
<dbReference type="AlphaFoldDB" id="A0A2V3HSQ3"/>
<name>A0A2V3HSQ3_9ARCH</name>
<proteinExistence type="predicted"/>
<protein>
    <submittedName>
        <fullName evidence="2">Uncharacterized protein</fullName>
    </submittedName>
</protein>
<keyword evidence="1" id="KW-0472">Membrane</keyword>
<comment type="caution">
    <text evidence="2">The sequence shown here is derived from an EMBL/GenBank/DDBJ whole genome shotgun (WGS) entry which is preliminary data.</text>
</comment>
<keyword evidence="1" id="KW-1133">Transmembrane helix</keyword>
<feature type="transmembrane region" description="Helical" evidence="1">
    <location>
        <begin position="38"/>
        <end position="61"/>
    </location>
</feature>